<evidence type="ECO:0000256" key="6">
    <source>
        <dbReference type="ARBA" id="ARBA00023136"/>
    </source>
</evidence>
<gene>
    <name evidence="10" type="ORF">M0811_10410</name>
</gene>
<name>A0A9Q0LH41_ANAIG</name>
<feature type="repeat" description="ANK" evidence="7">
    <location>
        <begin position="111"/>
        <end position="143"/>
    </location>
</feature>
<dbReference type="PANTHER" id="PTHR24161:SF85">
    <property type="entry name" value="PALMITOYLTRANSFERASE HIP14"/>
    <property type="match status" value="1"/>
</dbReference>
<evidence type="ECO:0000313" key="10">
    <source>
        <dbReference type="EMBL" id="KAJ5071348.1"/>
    </source>
</evidence>
<dbReference type="PROSITE" id="PS50297">
    <property type="entry name" value="ANK_REP_REGION"/>
    <property type="match status" value="4"/>
</dbReference>
<comment type="catalytic activity">
    <reaction evidence="8">
        <text>L-cysteinyl-[protein] + hexadecanoyl-CoA = S-hexadecanoyl-L-cysteinyl-[protein] + CoA</text>
        <dbReference type="Rhea" id="RHEA:36683"/>
        <dbReference type="Rhea" id="RHEA-COMP:10131"/>
        <dbReference type="Rhea" id="RHEA-COMP:11032"/>
        <dbReference type="ChEBI" id="CHEBI:29950"/>
        <dbReference type="ChEBI" id="CHEBI:57287"/>
        <dbReference type="ChEBI" id="CHEBI:57379"/>
        <dbReference type="ChEBI" id="CHEBI:74151"/>
        <dbReference type="EC" id="2.3.1.225"/>
    </reaction>
</comment>
<feature type="transmembrane region" description="Helical" evidence="8">
    <location>
        <begin position="299"/>
        <end position="321"/>
    </location>
</feature>
<comment type="subcellular location">
    <subcellularLocation>
        <location evidence="1">Membrane</location>
        <topology evidence="1">Multi-pass membrane protein</topology>
    </subcellularLocation>
</comment>
<feature type="repeat" description="ANK" evidence="7">
    <location>
        <begin position="78"/>
        <end position="110"/>
    </location>
</feature>
<evidence type="ECO:0000256" key="4">
    <source>
        <dbReference type="ARBA" id="ARBA00022989"/>
    </source>
</evidence>
<evidence type="ECO:0000256" key="5">
    <source>
        <dbReference type="ARBA" id="ARBA00023043"/>
    </source>
</evidence>
<dbReference type="InterPro" id="IPR001594">
    <property type="entry name" value="Palmitoyltrfase_DHHC"/>
</dbReference>
<dbReference type="Proteomes" id="UP001149090">
    <property type="component" value="Unassembled WGS sequence"/>
</dbReference>
<dbReference type="Gene3D" id="1.25.40.20">
    <property type="entry name" value="Ankyrin repeat-containing domain"/>
    <property type="match status" value="1"/>
</dbReference>
<dbReference type="EMBL" id="JAPDFW010000089">
    <property type="protein sequence ID" value="KAJ5071348.1"/>
    <property type="molecule type" value="Genomic_DNA"/>
</dbReference>
<dbReference type="OMA" id="FWVGFRY"/>
<dbReference type="SMART" id="SM00248">
    <property type="entry name" value="ANK"/>
    <property type="match status" value="5"/>
</dbReference>
<dbReference type="SUPFAM" id="SSF48403">
    <property type="entry name" value="Ankyrin repeat"/>
    <property type="match status" value="1"/>
</dbReference>
<keyword evidence="5 7" id="KW-0040">ANK repeat</keyword>
<dbReference type="EC" id="2.3.1.225" evidence="8"/>
<keyword evidence="8" id="KW-0012">Acyltransferase</keyword>
<evidence type="ECO:0000313" key="11">
    <source>
        <dbReference type="Proteomes" id="UP001149090"/>
    </source>
</evidence>
<feature type="domain" description="Palmitoyltransferase DHHC" evidence="9">
    <location>
        <begin position="382"/>
        <end position="516"/>
    </location>
</feature>
<dbReference type="OrthoDB" id="6781668at2759"/>
<keyword evidence="6 8" id="KW-0472">Membrane</keyword>
<dbReference type="PROSITE" id="PS50216">
    <property type="entry name" value="DHHC"/>
    <property type="match status" value="1"/>
</dbReference>
<keyword evidence="4 8" id="KW-1133">Transmembrane helix</keyword>
<dbReference type="AlphaFoldDB" id="A0A9Q0LH41"/>
<organism evidence="10 11">
    <name type="scientific">Anaeramoeba ignava</name>
    <name type="common">Anaerobic marine amoeba</name>
    <dbReference type="NCBI Taxonomy" id="1746090"/>
    <lineage>
        <taxon>Eukaryota</taxon>
        <taxon>Metamonada</taxon>
        <taxon>Anaeramoebidae</taxon>
        <taxon>Anaeramoeba</taxon>
    </lineage>
</organism>
<dbReference type="GO" id="GO:0019706">
    <property type="term" value="F:protein-cysteine S-palmitoyltransferase activity"/>
    <property type="evidence" value="ECO:0007669"/>
    <property type="project" value="UniProtKB-EC"/>
</dbReference>
<comment type="caution">
    <text evidence="10">The sequence shown here is derived from an EMBL/GenBank/DDBJ whole genome shotgun (WGS) entry which is preliminary data.</text>
</comment>
<feature type="transmembrane region" description="Helical" evidence="8">
    <location>
        <begin position="474"/>
        <end position="498"/>
    </location>
</feature>
<keyword evidence="8" id="KW-0808">Transferase</keyword>
<sequence>MEKEKEKLKEKTLSNIFKATQENEASKLIEILNSGQNPNQTDIYGFTPLHYCTIFDNFRGAKILIQKGALVDLTGGELNYTPLHIASIVGSSIVAQLLIKNGADPNKKDSQGFSPIHLAAQNNHHLFCHILISNGVSFNEVDNQSRTALHWAVLKNHIRVARYFIYNHADISIQDNDGCTPLHWAILLHRPEITKILLKNKSDLRIKDHYNSTPRDCALETQNFKTIMLIDHIQKIKKQKYKIFSPKQLSLLGFTLFFFAIISFLSIFPLFLNLLIIPLFTKMYFRFFDPILKVSEVDYSSFATSASFLVLFLSTSIFRIIPKCFSHYPKIVFIFLISVAILIYKFLITSLRDPGKIPQKIINPEELIQEENPLLKYHSSFLEKNFCETCRIFQPLRSKHDSTLQRCISRYDHFCSWTSNAVGEKNHSTFLSFISFSIISFVFYFILSLLFLLNNHQITQSSFEFFHFLYLSYFYQPWIFFLSIFSLVLLIWIIFLFIEQFLNISNNITLNERINQVRYIHFWKNQRQHNPFDLGSIYKNILQFFKLNYSVDWSKIFWFDDLKYGDCQHLKSFLIDESN</sequence>
<keyword evidence="11" id="KW-1185">Reference proteome</keyword>
<evidence type="ECO:0000259" key="9">
    <source>
        <dbReference type="Pfam" id="PF01529"/>
    </source>
</evidence>
<feature type="repeat" description="ANK" evidence="7">
    <location>
        <begin position="144"/>
        <end position="176"/>
    </location>
</feature>
<reference evidence="10" key="1">
    <citation type="submission" date="2022-10" db="EMBL/GenBank/DDBJ databases">
        <title>Novel sulphate-reducing endosymbionts in the free-living metamonad Anaeramoeba.</title>
        <authorList>
            <person name="Jerlstrom-Hultqvist J."/>
            <person name="Cepicka I."/>
            <person name="Gallot-Lavallee L."/>
            <person name="Salas-Leiva D."/>
            <person name="Curtis B.A."/>
            <person name="Zahonova K."/>
            <person name="Pipaliya S."/>
            <person name="Dacks J."/>
            <person name="Roger A.J."/>
        </authorList>
    </citation>
    <scope>NUCLEOTIDE SEQUENCE</scope>
    <source>
        <strain evidence="10">BMAN</strain>
    </source>
</reference>
<dbReference type="InterPro" id="IPR036770">
    <property type="entry name" value="Ankyrin_rpt-contain_sf"/>
</dbReference>
<dbReference type="PANTHER" id="PTHR24161">
    <property type="entry name" value="ANK_REP_REGION DOMAIN-CONTAINING PROTEIN-RELATED"/>
    <property type="match status" value="1"/>
</dbReference>
<comment type="domain">
    <text evidence="8">The DHHC domain is required for palmitoyltransferase activity.</text>
</comment>
<feature type="transmembrane region" description="Helical" evidence="8">
    <location>
        <begin position="249"/>
        <end position="279"/>
    </location>
</feature>
<feature type="repeat" description="ANK" evidence="7">
    <location>
        <begin position="177"/>
        <end position="209"/>
    </location>
</feature>
<comment type="similarity">
    <text evidence="8">Belongs to the DHHC palmitoyltransferase family.</text>
</comment>
<feature type="repeat" description="ANK" evidence="7">
    <location>
        <begin position="44"/>
        <end position="76"/>
    </location>
</feature>
<proteinExistence type="inferred from homology"/>
<dbReference type="InterPro" id="IPR002110">
    <property type="entry name" value="Ankyrin_rpt"/>
</dbReference>
<evidence type="ECO:0000256" key="8">
    <source>
        <dbReference type="RuleBase" id="RU079119"/>
    </source>
</evidence>
<dbReference type="Pfam" id="PF12796">
    <property type="entry name" value="Ank_2"/>
    <property type="match status" value="2"/>
</dbReference>
<evidence type="ECO:0000256" key="2">
    <source>
        <dbReference type="ARBA" id="ARBA00022692"/>
    </source>
</evidence>
<dbReference type="PROSITE" id="PS50088">
    <property type="entry name" value="ANK_REPEAT"/>
    <property type="match status" value="5"/>
</dbReference>
<protein>
    <recommendedName>
        <fullName evidence="8">Palmitoyltransferase</fullName>
        <ecNumber evidence="8">2.3.1.225</ecNumber>
    </recommendedName>
</protein>
<feature type="transmembrane region" description="Helical" evidence="8">
    <location>
        <begin position="430"/>
        <end position="453"/>
    </location>
</feature>
<dbReference type="Pfam" id="PF01529">
    <property type="entry name" value="DHHC"/>
    <property type="match status" value="1"/>
</dbReference>
<evidence type="ECO:0000256" key="1">
    <source>
        <dbReference type="ARBA" id="ARBA00004141"/>
    </source>
</evidence>
<keyword evidence="2 8" id="KW-0812">Transmembrane</keyword>
<evidence type="ECO:0000256" key="3">
    <source>
        <dbReference type="ARBA" id="ARBA00022737"/>
    </source>
</evidence>
<dbReference type="GO" id="GO:0016020">
    <property type="term" value="C:membrane"/>
    <property type="evidence" value="ECO:0007669"/>
    <property type="project" value="UniProtKB-SubCell"/>
</dbReference>
<evidence type="ECO:0000256" key="7">
    <source>
        <dbReference type="PROSITE-ProRule" id="PRU00023"/>
    </source>
</evidence>
<accession>A0A9Q0LH41</accession>
<keyword evidence="3" id="KW-0677">Repeat</keyword>
<feature type="transmembrane region" description="Helical" evidence="8">
    <location>
        <begin position="328"/>
        <end position="348"/>
    </location>
</feature>